<dbReference type="InterPro" id="IPR038573">
    <property type="entry name" value="BrnT_sf"/>
</dbReference>
<dbReference type="AlphaFoldDB" id="A0A7X4GZZ1"/>
<accession>A0A7X4GZZ1</accession>
<dbReference type="InterPro" id="IPR007460">
    <property type="entry name" value="BrnT_toxin"/>
</dbReference>
<evidence type="ECO:0000313" key="2">
    <source>
        <dbReference type="Proteomes" id="UP000469734"/>
    </source>
</evidence>
<proteinExistence type="predicted"/>
<protein>
    <submittedName>
        <fullName evidence="1">BrnT family toxin</fullName>
    </submittedName>
</protein>
<organism evidence="1 2">
    <name type="scientific">Duganella margarita</name>
    <dbReference type="NCBI Taxonomy" id="2692170"/>
    <lineage>
        <taxon>Bacteria</taxon>
        <taxon>Pseudomonadati</taxon>
        <taxon>Pseudomonadota</taxon>
        <taxon>Betaproteobacteria</taxon>
        <taxon>Burkholderiales</taxon>
        <taxon>Oxalobacteraceae</taxon>
        <taxon>Telluria group</taxon>
        <taxon>Duganella</taxon>
    </lineage>
</organism>
<dbReference type="Gene3D" id="3.10.450.530">
    <property type="entry name" value="Ribonuclease toxin, BrnT, of type II toxin-antitoxin system"/>
    <property type="match status" value="1"/>
</dbReference>
<gene>
    <name evidence="1" type="ORF">GTP56_08220</name>
</gene>
<dbReference type="Proteomes" id="UP000469734">
    <property type="component" value="Unassembled WGS sequence"/>
</dbReference>
<dbReference type="EMBL" id="WWCR01000006">
    <property type="protein sequence ID" value="MYM72181.1"/>
    <property type="molecule type" value="Genomic_DNA"/>
</dbReference>
<dbReference type="Pfam" id="PF04365">
    <property type="entry name" value="BrnT_toxin"/>
    <property type="match status" value="1"/>
</dbReference>
<sequence length="90" mass="10768">MITWDENKRKRNILEHGIDLADLEVVFDLPMHTTEDRTTDHAERRHRSLCLFQGRVVVLIWTERSDTARLISCRNGDKREHETYFQNAFL</sequence>
<reference evidence="1 2" key="1">
    <citation type="submission" date="2019-12" db="EMBL/GenBank/DDBJ databases">
        <title>Novel species isolated from a subtropical stream in China.</title>
        <authorList>
            <person name="Lu H."/>
        </authorList>
    </citation>
    <scope>NUCLEOTIDE SEQUENCE [LARGE SCALE GENOMIC DNA]</scope>
    <source>
        <strain evidence="1 2">FT134W</strain>
    </source>
</reference>
<name>A0A7X4GZZ1_9BURK</name>
<evidence type="ECO:0000313" key="1">
    <source>
        <dbReference type="EMBL" id="MYM72181.1"/>
    </source>
</evidence>
<comment type="caution">
    <text evidence="1">The sequence shown here is derived from an EMBL/GenBank/DDBJ whole genome shotgun (WGS) entry which is preliminary data.</text>
</comment>
<dbReference type="RefSeq" id="WP_161049749.1">
    <property type="nucleotide sequence ID" value="NZ_WWCR01000006.1"/>
</dbReference>